<feature type="active site" description="Proton donor" evidence="3">
    <location>
        <position position="123"/>
    </location>
</feature>
<dbReference type="Pfam" id="PF13530">
    <property type="entry name" value="SCP2_2"/>
    <property type="match status" value="1"/>
</dbReference>
<feature type="domain" description="Eis-like acetyltransferase" evidence="5">
    <location>
        <begin position="181"/>
        <end position="285"/>
    </location>
</feature>
<accession>A0A2A9G485</accession>
<dbReference type="NCBIfam" id="NF002367">
    <property type="entry name" value="PRK01346.1-4"/>
    <property type="match status" value="1"/>
</dbReference>
<dbReference type="InterPro" id="IPR025559">
    <property type="entry name" value="Eis_dom"/>
</dbReference>
<feature type="binding site" evidence="3">
    <location>
        <begin position="90"/>
        <end position="95"/>
    </location>
    <ligand>
        <name>acetyl-CoA</name>
        <dbReference type="ChEBI" id="CHEBI:57288"/>
    </ligand>
</feature>
<dbReference type="SUPFAM" id="SSF55729">
    <property type="entry name" value="Acyl-CoA N-acyltransferases (Nat)"/>
    <property type="match status" value="1"/>
</dbReference>
<evidence type="ECO:0000313" key="7">
    <source>
        <dbReference type="Proteomes" id="UP000243542"/>
    </source>
</evidence>
<dbReference type="InterPro" id="IPR022902">
    <property type="entry name" value="NAcTrfase_Eis"/>
</dbReference>
<keyword evidence="1 3" id="KW-0808">Transferase</keyword>
<dbReference type="InterPro" id="IPR041380">
    <property type="entry name" value="Acetyltransf_17"/>
</dbReference>
<dbReference type="PANTHER" id="PTHR37817">
    <property type="entry name" value="N-ACETYLTRANSFERASE EIS"/>
    <property type="match status" value="1"/>
</dbReference>
<dbReference type="SUPFAM" id="SSF55718">
    <property type="entry name" value="SCP-like"/>
    <property type="match status" value="1"/>
</dbReference>
<evidence type="ECO:0000259" key="4">
    <source>
        <dbReference type="Pfam" id="PF13530"/>
    </source>
</evidence>
<dbReference type="EMBL" id="PDJK01000001">
    <property type="protein sequence ID" value="PFG57449.1"/>
    <property type="molecule type" value="Genomic_DNA"/>
</dbReference>
<evidence type="ECO:0000256" key="1">
    <source>
        <dbReference type="ARBA" id="ARBA00022679"/>
    </source>
</evidence>
<dbReference type="Gene3D" id="3.40.630.30">
    <property type="match status" value="2"/>
</dbReference>
<sequence>MSEYRIRPLETGEHREAWDLFRASLHVSPGSDEEWDRAALSHQQRRSVGAFGPGLIGTARSFDAELLVPGGAKVPLAAVTGIGVRAGWTRRGVLTSMIEAQLADFTERGIVAATLRATEGAIYGRYGYGIATHAQNVLVDRHRARLRPEVPPGGQVHVLDLGDAVPQWPELYAATGFTRPGAMTRPPVFWGGHESQVRRLSPFPRTAVHHSPAGVDGYLVYYVDRESTPVKLHVPGFHYTSPEAFAGLWRFLLSVDLVDEIALMYRPLGEPTSLLFTNPHTAKIETTHDETWLRLVDVPAALAARTYGVAEPVVLEVHDRMLPANDGRYRIGPGGVERTGVTADLELDVDTLAMLYLGEWRPAPLALAGRITGADEKTLARTETLFGTERNPWCGTDF</sequence>
<reference evidence="6 7" key="1">
    <citation type="submission" date="2017-10" db="EMBL/GenBank/DDBJ databases">
        <title>Sequencing the genomes of 1000 actinobacteria strains.</title>
        <authorList>
            <person name="Klenk H.-P."/>
        </authorList>
    </citation>
    <scope>NUCLEOTIDE SEQUENCE [LARGE SCALE GENOMIC DNA]</scope>
    <source>
        <strain evidence="6 7">DSM 46092</strain>
    </source>
</reference>
<dbReference type="InterPro" id="IPR016181">
    <property type="entry name" value="Acyl_CoA_acyltransferase"/>
</dbReference>
<evidence type="ECO:0000256" key="2">
    <source>
        <dbReference type="ARBA" id="ARBA00023315"/>
    </source>
</evidence>
<dbReference type="InterPro" id="IPR036527">
    <property type="entry name" value="SCP2_sterol-bd_dom_sf"/>
</dbReference>
<gene>
    <name evidence="6" type="ORF">ATK36_1034</name>
</gene>
<feature type="binding site" evidence="3">
    <location>
        <begin position="82"/>
        <end position="84"/>
    </location>
    <ligand>
        <name>acetyl-CoA</name>
        <dbReference type="ChEBI" id="CHEBI:57288"/>
    </ligand>
</feature>
<keyword evidence="7" id="KW-1185">Reference proteome</keyword>
<evidence type="ECO:0000256" key="3">
    <source>
        <dbReference type="HAMAP-Rule" id="MF_01812"/>
    </source>
</evidence>
<dbReference type="HAMAP" id="MF_01812">
    <property type="entry name" value="Eis"/>
    <property type="match status" value="1"/>
</dbReference>
<dbReference type="Proteomes" id="UP000243542">
    <property type="component" value="Unassembled WGS sequence"/>
</dbReference>
<dbReference type="Pfam" id="PF17668">
    <property type="entry name" value="Acetyltransf_17"/>
    <property type="match status" value="1"/>
</dbReference>
<dbReference type="InterPro" id="IPR051554">
    <property type="entry name" value="Acetyltransferase_Eis"/>
</dbReference>
<dbReference type="AlphaFoldDB" id="A0A2A9G485"/>
<dbReference type="Gene3D" id="3.30.1050.10">
    <property type="entry name" value="SCP2 sterol-binding domain"/>
    <property type="match status" value="1"/>
</dbReference>
<dbReference type="Pfam" id="PF13527">
    <property type="entry name" value="Acetyltransf_9"/>
    <property type="match status" value="1"/>
</dbReference>
<comment type="subunit">
    <text evidence="3">Homohexamer; trimer of dimers.</text>
</comment>
<dbReference type="GO" id="GO:0034069">
    <property type="term" value="F:aminoglycoside N-acetyltransferase activity"/>
    <property type="evidence" value="ECO:0007669"/>
    <property type="project" value="TreeGrafter"/>
</dbReference>
<dbReference type="RefSeq" id="WP_098510032.1">
    <property type="nucleotide sequence ID" value="NZ_JBIAKZ010000006.1"/>
</dbReference>
<comment type="similarity">
    <text evidence="3">Belongs to the acetyltransferase Eis family.</text>
</comment>
<proteinExistence type="inferred from homology"/>
<dbReference type="GO" id="GO:0030649">
    <property type="term" value="P:aminoglycoside antibiotic catabolic process"/>
    <property type="evidence" value="ECO:0007669"/>
    <property type="project" value="TreeGrafter"/>
</dbReference>
<dbReference type="PANTHER" id="PTHR37817:SF1">
    <property type="entry name" value="N-ACETYLTRANSFERASE EIS"/>
    <property type="match status" value="1"/>
</dbReference>
<feature type="domain" description="Enhanced intracellular survival protein" evidence="4">
    <location>
        <begin position="298"/>
        <end position="394"/>
    </location>
</feature>
<feature type="active site" description="Proton acceptor; via carboxylate" evidence="3">
    <location>
        <position position="398"/>
    </location>
</feature>
<evidence type="ECO:0000259" key="5">
    <source>
        <dbReference type="Pfam" id="PF17668"/>
    </source>
</evidence>
<organism evidence="6 7">
    <name type="scientific">Amycolatopsis sulphurea</name>
    <dbReference type="NCBI Taxonomy" id="76022"/>
    <lineage>
        <taxon>Bacteria</taxon>
        <taxon>Bacillati</taxon>
        <taxon>Actinomycetota</taxon>
        <taxon>Actinomycetes</taxon>
        <taxon>Pseudonocardiales</taxon>
        <taxon>Pseudonocardiaceae</taxon>
        <taxon>Amycolatopsis</taxon>
    </lineage>
</organism>
<protein>
    <submittedName>
        <fullName evidence="6">Putative acetyltransferase</fullName>
    </submittedName>
</protein>
<name>A0A2A9G485_9PSEU</name>
<feature type="binding site" evidence="3">
    <location>
        <begin position="118"/>
        <end position="119"/>
    </location>
    <ligand>
        <name>acetyl-CoA</name>
        <dbReference type="ChEBI" id="CHEBI:57288"/>
    </ligand>
</feature>
<keyword evidence="2 3" id="KW-0012">Acyltransferase</keyword>
<evidence type="ECO:0000313" key="6">
    <source>
        <dbReference type="EMBL" id="PFG57449.1"/>
    </source>
</evidence>
<comment type="caution">
    <text evidence="6">The sequence shown here is derived from an EMBL/GenBank/DDBJ whole genome shotgun (WGS) entry which is preliminary data.</text>
</comment>